<dbReference type="PIRSF" id="PIRSF005902">
    <property type="entry name" value="DNase_TatD"/>
    <property type="match status" value="1"/>
</dbReference>
<comment type="similarity">
    <text evidence="1">Belongs to the metallo-dependent hydrolases superfamily. TatD-type hydrolase family.</text>
</comment>
<sequence length="258" mass="29843">MKFTDTHAHIYSNKYDSDRDDVIRHAQELRVDKIYMPNIDLESIDAMLEAELKYPDVCIPMMGLHPCDVKKDFEKALYVMEDWIDKREFAGIGETGLDLYWDKTFFEQQKEALRIQSQWAKQKRWPIILHCRESMDETIAIMQEEKSEDLRGIFHCFSGNLEQAKQIIELGFLLGIGGVATFKNGGLDKVIPELGLDHLVLETDGPYLAPVPHRGKRNSPEYIPLIAQRIAELADVPLEVVSEVTQNNSQRIFHHFER</sequence>
<protein>
    <submittedName>
        <fullName evidence="5">TatD DNase family protein</fullName>
    </submittedName>
</protein>
<dbReference type="InterPro" id="IPR032466">
    <property type="entry name" value="Metal_Hydrolase"/>
</dbReference>
<dbReference type="OrthoDB" id="9810005at2"/>
<gene>
    <name evidence="5" type="ORF">CLW00_106277</name>
</gene>
<dbReference type="Proteomes" id="UP000238157">
    <property type="component" value="Unassembled WGS sequence"/>
</dbReference>
<dbReference type="GO" id="GO:0005829">
    <property type="term" value="C:cytosol"/>
    <property type="evidence" value="ECO:0007669"/>
    <property type="project" value="TreeGrafter"/>
</dbReference>
<evidence type="ECO:0000256" key="4">
    <source>
        <dbReference type="PIRSR" id="PIRSR005902-1"/>
    </source>
</evidence>
<feature type="binding site" evidence="4">
    <location>
        <position position="9"/>
    </location>
    <ligand>
        <name>a divalent metal cation</name>
        <dbReference type="ChEBI" id="CHEBI:60240"/>
        <label>1</label>
    </ligand>
</feature>
<feature type="binding site" evidence="4">
    <location>
        <position position="130"/>
    </location>
    <ligand>
        <name>a divalent metal cation</name>
        <dbReference type="ChEBI" id="CHEBI:60240"/>
        <label>2</label>
    </ligand>
</feature>
<keyword evidence="2 4" id="KW-0479">Metal-binding</keyword>
<dbReference type="EMBL" id="PVTR01000006">
    <property type="protein sequence ID" value="PRY87649.1"/>
    <property type="molecule type" value="Genomic_DNA"/>
</dbReference>
<dbReference type="GO" id="GO:0046872">
    <property type="term" value="F:metal ion binding"/>
    <property type="evidence" value="ECO:0007669"/>
    <property type="project" value="UniProtKB-KW"/>
</dbReference>
<dbReference type="InterPro" id="IPR015991">
    <property type="entry name" value="TatD/YcfH-like"/>
</dbReference>
<dbReference type="CDD" id="cd01310">
    <property type="entry name" value="TatD_DNAse"/>
    <property type="match status" value="1"/>
</dbReference>
<evidence type="ECO:0000256" key="3">
    <source>
        <dbReference type="ARBA" id="ARBA00022801"/>
    </source>
</evidence>
<feature type="binding site" evidence="4">
    <location>
        <position position="7"/>
    </location>
    <ligand>
        <name>a divalent metal cation</name>
        <dbReference type="ChEBI" id="CHEBI:60240"/>
        <label>1</label>
    </ligand>
</feature>
<dbReference type="GO" id="GO:0016788">
    <property type="term" value="F:hydrolase activity, acting on ester bonds"/>
    <property type="evidence" value="ECO:0007669"/>
    <property type="project" value="InterPro"/>
</dbReference>
<comment type="caution">
    <text evidence="5">The sequence shown here is derived from an EMBL/GenBank/DDBJ whole genome shotgun (WGS) entry which is preliminary data.</text>
</comment>
<feature type="binding site" evidence="4">
    <location>
        <position position="94"/>
    </location>
    <ligand>
        <name>a divalent metal cation</name>
        <dbReference type="ChEBI" id="CHEBI:60240"/>
        <label>1</label>
    </ligand>
</feature>
<feature type="binding site" evidence="4">
    <location>
        <position position="155"/>
    </location>
    <ligand>
        <name>a divalent metal cation</name>
        <dbReference type="ChEBI" id="CHEBI:60240"/>
        <label>2</label>
    </ligand>
</feature>
<evidence type="ECO:0000256" key="1">
    <source>
        <dbReference type="ARBA" id="ARBA00009275"/>
    </source>
</evidence>
<accession>A0A2T0WLS0</accession>
<name>A0A2T0WLS0_9BACT</name>
<dbReference type="Pfam" id="PF01026">
    <property type="entry name" value="TatD_DNase"/>
    <property type="match status" value="1"/>
</dbReference>
<proteinExistence type="inferred from homology"/>
<organism evidence="5 6">
    <name type="scientific">Mongoliibacter ruber</name>
    <dbReference type="NCBI Taxonomy" id="1750599"/>
    <lineage>
        <taxon>Bacteria</taxon>
        <taxon>Pseudomonadati</taxon>
        <taxon>Bacteroidota</taxon>
        <taxon>Cytophagia</taxon>
        <taxon>Cytophagales</taxon>
        <taxon>Cyclobacteriaceae</taxon>
        <taxon>Mongoliibacter</taxon>
    </lineage>
</organism>
<dbReference type="RefSeq" id="WP_106133930.1">
    <property type="nucleotide sequence ID" value="NZ_PVTR01000006.1"/>
</dbReference>
<dbReference type="PANTHER" id="PTHR46124">
    <property type="entry name" value="D-AMINOACYL-TRNA DEACYLASE"/>
    <property type="match status" value="1"/>
</dbReference>
<dbReference type="FunFam" id="3.20.20.140:FF:000005">
    <property type="entry name" value="TatD family hydrolase"/>
    <property type="match status" value="1"/>
</dbReference>
<dbReference type="AlphaFoldDB" id="A0A2T0WLS0"/>
<dbReference type="InterPro" id="IPR001130">
    <property type="entry name" value="TatD-like"/>
</dbReference>
<evidence type="ECO:0000313" key="5">
    <source>
        <dbReference type="EMBL" id="PRY87649.1"/>
    </source>
</evidence>
<reference evidence="5 6" key="1">
    <citation type="submission" date="2018-03" db="EMBL/GenBank/DDBJ databases">
        <title>Genomic Encyclopedia of Archaeal and Bacterial Type Strains, Phase II (KMG-II): from individual species to whole genera.</title>
        <authorList>
            <person name="Goeker M."/>
        </authorList>
    </citation>
    <scope>NUCLEOTIDE SEQUENCE [LARGE SCALE GENOMIC DNA]</scope>
    <source>
        <strain evidence="5 6">DSM 27929</strain>
    </source>
</reference>
<dbReference type="GO" id="GO:0004536">
    <property type="term" value="F:DNA nuclease activity"/>
    <property type="evidence" value="ECO:0007669"/>
    <property type="project" value="InterPro"/>
</dbReference>
<feature type="binding site" evidence="4">
    <location>
        <position position="204"/>
    </location>
    <ligand>
        <name>a divalent metal cation</name>
        <dbReference type="ChEBI" id="CHEBI:60240"/>
        <label>1</label>
    </ligand>
</feature>
<evidence type="ECO:0000313" key="6">
    <source>
        <dbReference type="Proteomes" id="UP000238157"/>
    </source>
</evidence>
<keyword evidence="6" id="KW-1185">Reference proteome</keyword>
<dbReference type="PANTHER" id="PTHR46124:SF4">
    <property type="entry name" value="HYDROLASE TATD"/>
    <property type="match status" value="1"/>
</dbReference>
<keyword evidence="3" id="KW-0378">Hydrolase</keyword>
<dbReference type="SUPFAM" id="SSF51556">
    <property type="entry name" value="Metallo-dependent hydrolases"/>
    <property type="match status" value="1"/>
</dbReference>
<evidence type="ECO:0000256" key="2">
    <source>
        <dbReference type="ARBA" id="ARBA00022723"/>
    </source>
</evidence>
<dbReference type="Gene3D" id="3.20.20.140">
    <property type="entry name" value="Metal-dependent hydrolases"/>
    <property type="match status" value="1"/>
</dbReference>
<dbReference type="NCBIfam" id="TIGR00010">
    <property type="entry name" value="YchF/TatD family DNA exonuclease"/>
    <property type="match status" value="1"/>
</dbReference>